<keyword evidence="2" id="KW-1185">Reference proteome</keyword>
<dbReference type="EMBL" id="AP017313">
    <property type="protein sequence ID" value="BAU52751.1"/>
    <property type="molecule type" value="Genomic_DNA"/>
</dbReference>
<dbReference type="RefSeq" id="WP_096350041.1">
    <property type="nucleotide sequence ID" value="NZ_AP017313.1"/>
</dbReference>
<dbReference type="Proteomes" id="UP000218263">
    <property type="component" value="Chromosome"/>
</dbReference>
<dbReference type="AlphaFoldDB" id="A0A110B1K9"/>
<reference evidence="1 2" key="1">
    <citation type="submission" date="2015-12" db="EMBL/GenBank/DDBJ databases">
        <title>Genome sequence of Mucilaginibacter gotjawali.</title>
        <authorList>
            <person name="Lee J.S."/>
            <person name="Lee K.C."/>
            <person name="Kim K.K."/>
            <person name="Lee B.W."/>
        </authorList>
    </citation>
    <scope>NUCLEOTIDE SEQUENCE [LARGE SCALE GENOMIC DNA]</scope>
    <source>
        <strain evidence="1 2">SA3-7</strain>
    </source>
</reference>
<sequence length="104" mass="11802">MKSLKRLSLPIAILLFAVLYGCNFTSSYTNRDADKKDAEKVADKFFEYSKKNDTAAVYKLFSKKFYEAASKEKLNTILTGSQKRLGEMVSDSLIDWQTKIVKGT</sequence>
<dbReference type="PROSITE" id="PS51257">
    <property type="entry name" value="PROKAR_LIPOPROTEIN"/>
    <property type="match status" value="1"/>
</dbReference>
<organism evidence="1 2">
    <name type="scientific">Mucilaginibacter gotjawali</name>
    <dbReference type="NCBI Taxonomy" id="1550579"/>
    <lineage>
        <taxon>Bacteria</taxon>
        <taxon>Pseudomonadati</taxon>
        <taxon>Bacteroidota</taxon>
        <taxon>Sphingobacteriia</taxon>
        <taxon>Sphingobacteriales</taxon>
        <taxon>Sphingobacteriaceae</taxon>
        <taxon>Mucilaginibacter</taxon>
    </lineage>
</organism>
<proteinExistence type="predicted"/>
<evidence type="ECO:0000313" key="2">
    <source>
        <dbReference type="Proteomes" id="UP000218263"/>
    </source>
</evidence>
<gene>
    <name evidence="1" type="ORF">MgSA37_00914</name>
</gene>
<name>A0A110B1K9_9SPHI</name>
<evidence type="ECO:0000313" key="1">
    <source>
        <dbReference type="EMBL" id="BAU52751.1"/>
    </source>
</evidence>
<dbReference type="KEGG" id="mgot:MgSA37_00914"/>
<dbReference type="OrthoDB" id="883394at2"/>
<accession>A0A110B1K9</accession>
<protein>
    <submittedName>
        <fullName evidence="1">Uncharacterized protein</fullName>
    </submittedName>
</protein>